<dbReference type="Proteomes" id="UP000186002">
    <property type="component" value="Unassembled WGS sequence"/>
</dbReference>
<proteinExistence type="predicted"/>
<evidence type="ECO:0000313" key="1">
    <source>
        <dbReference type="EMBL" id="SHM91978.1"/>
    </source>
</evidence>
<name>A0A1M7MNC0_9HYPH</name>
<dbReference type="RefSeq" id="WP_139251186.1">
    <property type="nucleotide sequence ID" value="NZ_FRBW01000004.1"/>
</dbReference>
<reference evidence="1 2" key="1">
    <citation type="submission" date="2016-11" db="EMBL/GenBank/DDBJ databases">
        <authorList>
            <person name="Jaros S."/>
            <person name="Januszkiewicz K."/>
            <person name="Wedrychowicz H."/>
        </authorList>
    </citation>
    <scope>NUCLEOTIDE SEQUENCE [LARGE SCALE GENOMIC DNA]</scope>
    <source>
        <strain evidence="1 2">DSM 22153</strain>
    </source>
</reference>
<protein>
    <submittedName>
        <fullName evidence="1">Uncharacterized protein</fullName>
    </submittedName>
</protein>
<dbReference type="OrthoDB" id="7549966at2"/>
<gene>
    <name evidence="1" type="ORF">SAMN05444272_3466</name>
</gene>
<accession>A0A1M7MNC0</accession>
<dbReference type="EMBL" id="FRBW01000004">
    <property type="protein sequence ID" value="SHM91978.1"/>
    <property type="molecule type" value="Genomic_DNA"/>
</dbReference>
<evidence type="ECO:0000313" key="2">
    <source>
        <dbReference type="Proteomes" id="UP000186002"/>
    </source>
</evidence>
<dbReference type="AlphaFoldDB" id="A0A1M7MNC0"/>
<sequence>MSSMIENIDFNSQDLKQLIYFLRNDLSNREFEKCLYNSIEINDIIGNELYLKAISTNFKQKNEVENLKDIIREFFLKILCSCQLEPSRKVSLMGRKPAYLEQVERCVNGKFWLHRFRCNSCGDKWLMAAEEIIYDTWIIERESELIPDIFLTYQDLMEFNKSTGIQIRYENPYISMEIPSAIQILKEEDKSISNERLSNIIGVDIDVINHYTDNNIDIFK</sequence>
<organism evidence="1 2">
    <name type="scientific">Roseibium suaedae</name>
    <dbReference type="NCBI Taxonomy" id="735517"/>
    <lineage>
        <taxon>Bacteria</taxon>
        <taxon>Pseudomonadati</taxon>
        <taxon>Pseudomonadota</taxon>
        <taxon>Alphaproteobacteria</taxon>
        <taxon>Hyphomicrobiales</taxon>
        <taxon>Stappiaceae</taxon>
        <taxon>Roseibium</taxon>
    </lineage>
</organism>
<keyword evidence="2" id="KW-1185">Reference proteome</keyword>